<protein>
    <submittedName>
        <fullName evidence="2">Uncharacterized protein</fullName>
    </submittedName>
</protein>
<proteinExistence type="predicted"/>
<feature type="coiled-coil region" evidence="1">
    <location>
        <begin position="156"/>
        <end position="183"/>
    </location>
</feature>
<reference evidence="2" key="1">
    <citation type="journal article" date="2007" name="PLoS ONE">
        <title>The first genome sequence of an elite grapevine cultivar (Pinot noir Vitis vinifera L.): coping with a highly heterozygous genome.</title>
        <authorList>
            <person name="Velasco R."/>
            <person name="Zharkikh A."/>
            <person name="Troggio M."/>
            <person name="Cartwright D.A."/>
            <person name="Cestaro A."/>
            <person name="Pruss D."/>
            <person name="Pindo M."/>
            <person name="FitzGerald L.M."/>
            <person name="Vezzulli S."/>
            <person name="Reid J."/>
            <person name="Malacarne G."/>
            <person name="Iliev D."/>
            <person name="Coppola G."/>
            <person name="Wardell B."/>
            <person name="Micheletti D."/>
            <person name="Macalma T."/>
            <person name="Facci M."/>
            <person name="Mitchell J.T."/>
            <person name="Perazzolli M."/>
            <person name="Eldredge G."/>
            <person name="Gatto P."/>
            <person name="Oyzerski R."/>
            <person name="Moretto M."/>
            <person name="Gutin N."/>
            <person name="Stefanini M."/>
            <person name="Chen Y."/>
            <person name="Segala C."/>
            <person name="Davenport C."/>
            <person name="Dematte L."/>
            <person name="Mraz A."/>
            <person name="Battilana J."/>
            <person name="Stormo K."/>
            <person name="Costa F."/>
            <person name="Tao Q."/>
            <person name="Si-Ammour A."/>
            <person name="Harkins T."/>
            <person name="Lackey A."/>
            <person name="Perbost C."/>
            <person name="Taillon B."/>
            <person name="Stella A."/>
            <person name="Solovyev V."/>
            <person name="Fawcett J.A."/>
            <person name="Sterck L."/>
            <person name="Vandepoele K."/>
            <person name="Grando S.M."/>
            <person name="Toppo S."/>
            <person name="Moser C."/>
            <person name="Lanchbury J."/>
            <person name="Bogden R."/>
            <person name="Skolnick M."/>
            <person name="Sgaramella V."/>
            <person name="Bhatnagar S.K."/>
            <person name="Fontana P."/>
            <person name="Gutin A."/>
            <person name="Van de Peer Y."/>
            <person name="Salamini F."/>
            <person name="Viola R."/>
        </authorList>
    </citation>
    <scope>NUCLEOTIDE SEQUENCE</scope>
</reference>
<sequence length="193" mass="22778">MELWLRNWKFLRFGISQPFRSCEMRFTVLRNGTRVPKSGFAAVKSFAKWSFPYENRIFHALVVRSRFAAAKWGLLCCEVALVCQKWFHSCENFRREGPEAANWFRSKVPISQRLRNLSDPSFSPVFALFLTRFCSERLPFKFFAFSPDFDHPKTYITSKQIRIKALKSKLKHLKSKLKHVKKNKTKRYGLASL</sequence>
<dbReference type="EMBL" id="AM474971">
    <property type="protein sequence ID" value="CAN61909.1"/>
    <property type="molecule type" value="Genomic_DNA"/>
</dbReference>
<dbReference type="AlphaFoldDB" id="A5BXQ3"/>
<organism evidence="2">
    <name type="scientific">Vitis vinifera</name>
    <name type="common">Grape</name>
    <dbReference type="NCBI Taxonomy" id="29760"/>
    <lineage>
        <taxon>Eukaryota</taxon>
        <taxon>Viridiplantae</taxon>
        <taxon>Streptophyta</taxon>
        <taxon>Embryophyta</taxon>
        <taxon>Tracheophyta</taxon>
        <taxon>Spermatophyta</taxon>
        <taxon>Magnoliopsida</taxon>
        <taxon>eudicotyledons</taxon>
        <taxon>Gunneridae</taxon>
        <taxon>Pentapetalae</taxon>
        <taxon>rosids</taxon>
        <taxon>Vitales</taxon>
        <taxon>Vitaceae</taxon>
        <taxon>Viteae</taxon>
        <taxon>Vitis</taxon>
    </lineage>
</organism>
<name>A5BXQ3_VITVI</name>
<evidence type="ECO:0000313" key="2">
    <source>
        <dbReference type="EMBL" id="CAN61909.1"/>
    </source>
</evidence>
<accession>A5BXQ3</accession>
<gene>
    <name evidence="2" type="ORF">VITISV_034394</name>
</gene>
<evidence type="ECO:0000256" key="1">
    <source>
        <dbReference type="SAM" id="Coils"/>
    </source>
</evidence>
<keyword evidence="1" id="KW-0175">Coiled coil</keyword>